<feature type="compositionally biased region" description="Low complexity" evidence="1">
    <location>
        <begin position="45"/>
        <end position="56"/>
    </location>
</feature>
<name>A0A9P6G0J1_9FUNG</name>
<evidence type="ECO:0000256" key="1">
    <source>
        <dbReference type="SAM" id="MobiDB-lite"/>
    </source>
</evidence>
<feature type="region of interest" description="Disordered" evidence="1">
    <location>
        <begin position="1"/>
        <end position="56"/>
    </location>
</feature>
<dbReference type="EMBL" id="JAABOA010000241">
    <property type="protein sequence ID" value="KAF9585165.1"/>
    <property type="molecule type" value="Genomic_DNA"/>
</dbReference>
<dbReference type="OrthoDB" id="5599613at2759"/>
<feature type="non-terminal residue" evidence="2">
    <location>
        <position position="875"/>
    </location>
</feature>
<gene>
    <name evidence="2" type="ORF">BGW38_003649</name>
</gene>
<dbReference type="AlphaFoldDB" id="A0A9P6G0J1"/>
<proteinExistence type="predicted"/>
<protein>
    <submittedName>
        <fullName evidence="2">Uncharacterized protein</fullName>
    </submittedName>
</protein>
<keyword evidence="3" id="KW-1185">Reference proteome</keyword>
<evidence type="ECO:0000313" key="3">
    <source>
        <dbReference type="Proteomes" id="UP000780801"/>
    </source>
</evidence>
<feature type="compositionally biased region" description="Acidic residues" evidence="1">
    <location>
        <begin position="381"/>
        <end position="392"/>
    </location>
</feature>
<accession>A0A9P6G0J1</accession>
<evidence type="ECO:0000313" key="2">
    <source>
        <dbReference type="EMBL" id="KAF9585165.1"/>
    </source>
</evidence>
<sequence>MSSHKHRKLMLDGSSRESPPSPSTLGPSSILQGLSDLADDPITRSTPSSETVVSSDSISLSSLDPLFNPFNSQDHGDWVENDSQTPMTPELKALDVLDTDSVIDANLGLDYDPIQSIGYLGYSPQVSGETRRRSAVSPRKINRTHDILSGSILQRTTLSFAEKLKRKMEDPETLELQSTRQSPDFVESTATVADLFRNRRERDSSPSALRNADQMFVEGSDSGSEAEWDDKVFKKSPLPKGNECTSFGTDESPEWDCYNSQQRAICRVSGVISTFYSKAPLSLFVPTTLTAPLQMTPTFKAKDSSFHPISDDDDIPSLAALSRKIIAPAVLEDSDSDLGDDPFADSFAEASAASLPGSPSPKVPGTLDQEEKAHEASLELGDIDSLDSDPELPEGTGKRTSRRTKSLAADSNLQSTRTLRRSTRQSTVLDVPASEPKPRPVKRQKKPPTFSLDLLLKEKERKDEIGYDLQAVSAQATWTDDLLDEYNIEEEEEVLFGSGVIPKGVLTEEQEGALVEIMQDDQSELVEDVAEFFDLVVPRYVPSEENMDDTVARKVQRFTKSSEQTTMFLASPFMSVMCSSSWTMPRSLFRWLLHVVAAEQNQPVALAAFSLLQKTLAKGVAHAGVSYEDLVEIFGMYGAEERLLEHAWTVPPIVHHAMKSERDLLPESPKFPRQSLKTVIRLVDSTATMNPGFYSPSNVKKIVILFLKMTIDPIIGDVKSALGSVLASLLDTMPSDQWETMRHQLCQDIVLSLGTSLPFILLILNQLPVLSIRTAVLRRSIALKYLQLPPIPEGGIAPQLDDLHRALFVDREFQITPKTDYKRLGRRFQVLGFCLDDEWVIAGYGRKALEPMLRKLRYIHGKIIDVRAAFMERTI</sequence>
<reference evidence="2" key="1">
    <citation type="journal article" date="2020" name="Fungal Divers.">
        <title>Resolving the Mortierellaceae phylogeny through synthesis of multi-gene phylogenetics and phylogenomics.</title>
        <authorList>
            <person name="Vandepol N."/>
            <person name="Liber J."/>
            <person name="Desiro A."/>
            <person name="Na H."/>
            <person name="Kennedy M."/>
            <person name="Barry K."/>
            <person name="Grigoriev I.V."/>
            <person name="Miller A.N."/>
            <person name="O'Donnell K."/>
            <person name="Stajich J.E."/>
            <person name="Bonito G."/>
        </authorList>
    </citation>
    <scope>NUCLEOTIDE SEQUENCE</scope>
    <source>
        <strain evidence="2">KOD1015</strain>
    </source>
</reference>
<feature type="region of interest" description="Disordered" evidence="1">
    <location>
        <begin position="198"/>
        <end position="224"/>
    </location>
</feature>
<comment type="caution">
    <text evidence="2">The sequence shown here is derived from an EMBL/GenBank/DDBJ whole genome shotgun (WGS) entry which is preliminary data.</text>
</comment>
<organism evidence="2 3">
    <name type="scientific">Lunasporangiospora selenospora</name>
    <dbReference type="NCBI Taxonomy" id="979761"/>
    <lineage>
        <taxon>Eukaryota</taxon>
        <taxon>Fungi</taxon>
        <taxon>Fungi incertae sedis</taxon>
        <taxon>Mucoromycota</taxon>
        <taxon>Mortierellomycotina</taxon>
        <taxon>Mortierellomycetes</taxon>
        <taxon>Mortierellales</taxon>
        <taxon>Mortierellaceae</taxon>
        <taxon>Lunasporangiospora</taxon>
    </lineage>
</organism>
<feature type="region of interest" description="Disordered" evidence="1">
    <location>
        <begin position="351"/>
        <end position="449"/>
    </location>
</feature>
<dbReference type="Proteomes" id="UP000780801">
    <property type="component" value="Unassembled WGS sequence"/>
</dbReference>